<protein>
    <recommendedName>
        <fullName evidence="2">DUF5658 domain-containing protein</fullName>
    </recommendedName>
</protein>
<proteinExistence type="predicted"/>
<evidence type="ECO:0000313" key="4">
    <source>
        <dbReference type="Proteomes" id="UP000296706"/>
    </source>
</evidence>
<sequence length="113" mass="11947">MESRSRGSLAGGRDGTPRLWLAAVATFGVGDLLTTGVDLSHPRIAESSPVPELFLRQHGFTGLVGLKVLVFGTLFALWTRLPEPHRVGVPLAIVLVGVVVVVWNTLVIAAVAV</sequence>
<feature type="transmembrane region" description="Helical" evidence="1">
    <location>
        <begin position="60"/>
        <end position="79"/>
    </location>
</feature>
<gene>
    <name evidence="3" type="ORF">DV733_06495</name>
</gene>
<accession>A0A4D6HA19</accession>
<feature type="transmembrane region" description="Helical" evidence="1">
    <location>
        <begin position="91"/>
        <end position="112"/>
    </location>
</feature>
<organism evidence="3 4">
    <name type="scientific">Halapricum salinum</name>
    <dbReference type="NCBI Taxonomy" id="1457250"/>
    <lineage>
        <taxon>Archaea</taxon>
        <taxon>Methanobacteriati</taxon>
        <taxon>Methanobacteriota</taxon>
        <taxon>Stenosarchaea group</taxon>
        <taxon>Halobacteria</taxon>
        <taxon>Halobacteriales</taxon>
        <taxon>Haloarculaceae</taxon>
        <taxon>Halapricum</taxon>
    </lineage>
</organism>
<name>A0A4D6HA19_9EURY</name>
<dbReference type="KEGG" id="hsn:DV733_06495"/>
<keyword evidence="1" id="KW-0812">Transmembrane</keyword>
<dbReference type="AlphaFoldDB" id="A0A4D6HA19"/>
<keyword evidence="1" id="KW-0472">Membrane</keyword>
<evidence type="ECO:0000259" key="2">
    <source>
        <dbReference type="Pfam" id="PF18902"/>
    </source>
</evidence>
<dbReference type="EMBL" id="CP031310">
    <property type="protein sequence ID" value="QCC50914.1"/>
    <property type="molecule type" value="Genomic_DNA"/>
</dbReference>
<evidence type="ECO:0000256" key="1">
    <source>
        <dbReference type="SAM" id="Phobius"/>
    </source>
</evidence>
<dbReference type="GeneID" id="39847497"/>
<keyword evidence="1" id="KW-1133">Transmembrane helix</keyword>
<dbReference type="Proteomes" id="UP000296706">
    <property type="component" value="Chromosome"/>
</dbReference>
<dbReference type="InterPro" id="IPR043717">
    <property type="entry name" value="DUF5658"/>
</dbReference>
<evidence type="ECO:0000313" key="3">
    <source>
        <dbReference type="EMBL" id="QCC50914.1"/>
    </source>
</evidence>
<feature type="domain" description="DUF5658" evidence="2">
    <location>
        <begin position="23"/>
        <end position="109"/>
    </location>
</feature>
<keyword evidence="4" id="KW-1185">Reference proteome</keyword>
<dbReference type="OrthoDB" id="270892at2157"/>
<dbReference type="RefSeq" id="WP_049995530.1">
    <property type="nucleotide sequence ID" value="NZ_CP031310.1"/>
</dbReference>
<dbReference type="Pfam" id="PF18902">
    <property type="entry name" value="DUF5658"/>
    <property type="match status" value="1"/>
</dbReference>
<reference evidence="3 4" key="1">
    <citation type="journal article" date="2019" name="Nat. Commun.">
        <title>A new type of DNA phosphorothioation-based antiviral system in archaea.</title>
        <authorList>
            <person name="Xiong L."/>
            <person name="Liu S."/>
            <person name="Chen S."/>
            <person name="Xiao Y."/>
            <person name="Zhu B."/>
            <person name="Gao Y."/>
            <person name="Zhang Y."/>
            <person name="Chen B."/>
            <person name="Luo J."/>
            <person name="Deng Z."/>
            <person name="Chen X."/>
            <person name="Wang L."/>
            <person name="Chen S."/>
        </authorList>
    </citation>
    <scope>NUCLEOTIDE SEQUENCE [LARGE SCALE GENOMIC DNA]</scope>
    <source>
        <strain evidence="3 4">CBA1105</strain>
    </source>
</reference>
<dbReference type="STRING" id="1457250.GCA_000755225_00185"/>